<accession>A0ABR6S792</accession>
<proteinExistence type="predicted"/>
<sequence length="96" mass="11793">MIGHETNFIRHQTKLIGHEINFIRYETKLIGHKTNFIRHQTKLIGHEINFIRHHTIRIRFDFCWRSLRLHIKLLVSVALHTISWFWWALPTLRIFQ</sequence>
<keyword evidence="1" id="KW-1133">Transmembrane helix</keyword>
<keyword evidence="3" id="KW-1185">Reference proteome</keyword>
<dbReference type="RefSeq" id="WP_011316935.1">
    <property type="nucleotide sequence ID" value="NZ_JACKZP010000029.1"/>
</dbReference>
<protein>
    <recommendedName>
        <fullName evidence="4">Transposase</fullName>
    </recommendedName>
</protein>
<reference evidence="2 3" key="1">
    <citation type="submission" date="2019-11" db="EMBL/GenBank/DDBJ databases">
        <title>Comparison of genomes from free-living endosymbiotic cyanobacteria isolated from Azolla.</title>
        <authorList>
            <person name="Thiel T."/>
            <person name="Pratte B."/>
        </authorList>
    </citation>
    <scope>NUCLEOTIDE SEQUENCE [LARGE SCALE GENOMIC DNA]</scope>
    <source>
        <strain evidence="2 3">N2B</strain>
    </source>
</reference>
<dbReference type="Proteomes" id="UP000570851">
    <property type="component" value="Unassembled WGS sequence"/>
</dbReference>
<organism evidence="2 3">
    <name type="scientific">Trichormus variabilis N2B</name>
    <dbReference type="NCBI Taxonomy" id="2681315"/>
    <lineage>
        <taxon>Bacteria</taxon>
        <taxon>Bacillati</taxon>
        <taxon>Cyanobacteriota</taxon>
        <taxon>Cyanophyceae</taxon>
        <taxon>Nostocales</taxon>
        <taxon>Nostocaceae</taxon>
        <taxon>Trichormus</taxon>
    </lineage>
</organism>
<evidence type="ECO:0000256" key="1">
    <source>
        <dbReference type="SAM" id="Phobius"/>
    </source>
</evidence>
<keyword evidence="1" id="KW-0472">Membrane</keyword>
<comment type="caution">
    <text evidence="2">The sequence shown here is derived from an EMBL/GenBank/DDBJ whole genome shotgun (WGS) entry which is preliminary data.</text>
</comment>
<evidence type="ECO:0000313" key="2">
    <source>
        <dbReference type="EMBL" id="MBC1302230.1"/>
    </source>
</evidence>
<keyword evidence="1" id="KW-0812">Transmembrane</keyword>
<dbReference type="EMBL" id="JACKZP010000029">
    <property type="protein sequence ID" value="MBC1302230.1"/>
    <property type="molecule type" value="Genomic_DNA"/>
</dbReference>
<feature type="transmembrane region" description="Helical" evidence="1">
    <location>
        <begin position="69"/>
        <end position="89"/>
    </location>
</feature>
<dbReference type="GeneID" id="58722678"/>
<gene>
    <name evidence="2" type="ORF">GNE12_09915</name>
</gene>
<evidence type="ECO:0008006" key="4">
    <source>
        <dbReference type="Google" id="ProtNLM"/>
    </source>
</evidence>
<name>A0ABR6S792_ANAVA</name>
<evidence type="ECO:0000313" key="3">
    <source>
        <dbReference type="Proteomes" id="UP000570851"/>
    </source>
</evidence>